<dbReference type="PANTHER" id="PTHR46318:SF3">
    <property type="entry name" value="UPSTREAM BINDING TRANSCRIPTION FACTOR"/>
    <property type="match status" value="1"/>
</dbReference>
<dbReference type="InterPro" id="IPR051762">
    <property type="entry name" value="UBF1"/>
</dbReference>
<comment type="subcellular location">
    <subcellularLocation>
        <location evidence="1">Nucleus</location>
    </subcellularLocation>
</comment>
<protein>
    <recommendedName>
        <fullName evidence="6">HMG box domain-containing protein</fullName>
    </recommendedName>
</protein>
<feature type="region of interest" description="Disordered" evidence="5">
    <location>
        <begin position="176"/>
        <end position="202"/>
    </location>
</feature>
<dbReference type="EMBL" id="KL367485">
    <property type="protein sequence ID" value="KFD70883.1"/>
    <property type="molecule type" value="Genomic_DNA"/>
</dbReference>
<accession>A0A085NN37</accession>
<keyword evidence="2 4" id="KW-0238">DNA-binding</keyword>
<organism evidence="8">
    <name type="scientific">Trichuris suis</name>
    <name type="common">pig whipworm</name>
    <dbReference type="NCBI Taxonomy" id="68888"/>
    <lineage>
        <taxon>Eukaryota</taxon>
        <taxon>Metazoa</taxon>
        <taxon>Ecdysozoa</taxon>
        <taxon>Nematoda</taxon>
        <taxon>Enoplea</taxon>
        <taxon>Dorylaimia</taxon>
        <taxon>Trichinellida</taxon>
        <taxon>Trichuridae</taxon>
        <taxon>Trichuris</taxon>
    </lineage>
</organism>
<keyword evidence="9" id="KW-1185">Reference proteome</keyword>
<dbReference type="SUPFAM" id="SSF47095">
    <property type="entry name" value="HMG-box"/>
    <property type="match status" value="1"/>
</dbReference>
<sequence length="259" mass="29861">MGGTMAPEKDLPLEDLKELKQKIADVLHNSAGSVKSWNSFPFEQVTFANYTADVLREQWKRLKTRAHRQCTVEQDMELVEATLTRAGKRRASNLPSDFPKKPKSAYALFILKLSKKGLLQNKDRFVEAGRLWRELDPEKKEKFFKKYKLAVQKHGIEVEQFRAAHPELTDALKTKRKANEKTAQVRQEPASSSSSSNKPVDPCESGFQKFILAKQEKYAKKYNLEGEDLKKKLKKKFDRLSAEKQQKWENCDITENGID</sequence>
<evidence type="ECO:0000256" key="1">
    <source>
        <dbReference type="ARBA" id="ARBA00004123"/>
    </source>
</evidence>
<dbReference type="PROSITE" id="PS50118">
    <property type="entry name" value="HMG_BOX_2"/>
    <property type="match status" value="1"/>
</dbReference>
<evidence type="ECO:0000259" key="6">
    <source>
        <dbReference type="PROSITE" id="PS50118"/>
    </source>
</evidence>
<keyword evidence="3 4" id="KW-0539">Nucleus</keyword>
<evidence type="ECO:0000256" key="3">
    <source>
        <dbReference type="ARBA" id="ARBA00023242"/>
    </source>
</evidence>
<dbReference type="Proteomes" id="UP000030764">
    <property type="component" value="Unassembled WGS sequence"/>
</dbReference>
<proteinExistence type="predicted"/>
<dbReference type="PANTHER" id="PTHR46318">
    <property type="entry name" value="UPSTREAM BINDING TRANSCRIPTION FACTOR"/>
    <property type="match status" value="1"/>
</dbReference>
<dbReference type="InterPro" id="IPR009071">
    <property type="entry name" value="HMG_box_dom"/>
</dbReference>
<evidence type="ECO:0000256" key="2">
    <source>
        <dbReference type="ARBA" id="ARBA00023125"/>
    </source>
</evidence>
<name>A0A085NN37_9BILA</name>
<gene>
    <name evidence="7" type="ORF">M513_01170</name>
    <name evidence="8" type="ORF">M514_01170</name>
</gene>
<dbReference type="GO" id="GO:0005634">
    <property type="term" value="C:nucleus"/>
    <property type="evidence" value="ECO:0007669"/>
    <property type="project" value="UniProtKB-SubCell"/>
</dbReference>
<evidence type="ECO:0000313" key="9">
    <source>
        <dbReference type="Proteomes" id="UP000030764"/>
    </source>
</evidence>
<dbReference type="InterPro" id="IPR036910">
    <property type="entry name" value="HMG_box_dom_sf"/>
</dbReference>
<dbReference type="Proteomes" id="UP000030758">
    <property type="component" value="Unassembled WGS sequence"/>
</dbReference>
<evidence type="ECO:0000313" key="8">
    <source>
        <dbReference type="EMBL" id="KFD70883.1"/>
    </source>
</evidence>
<reference evidence="8 9" key="1">
    <citation type="journal article" date="2014" name="Nat. Genet.">
        <title>Genome and transcriptome of the porcine whipworm Trichuris suis.</title>
        <authorList>
            <person name="Jex A.R."/>
            <person name="Nejsum P."/>
            <person name="Schwarz E.M."/>
            <person name="Hu L."/>
            <person name="Young N.D."/>
            <person name="Hall R.S."/>
            <person name="Korhonen P.K."/>
            <person name="Liao S."/>
            <person name="Thamsborg S."/>
            <person name="Xia J."/>
            <person name="Xu P."/>
            <person name="Wang S."/>
            <person name="Scheerlinck J.P."/>
            <person name="Hofmann A."/>
            <person name="Sternberg P.W."/>
            <person name="Wang J."/>
            <person name="Gasser R.B."/>
        </authorList>
    </citation>
    <scope>NUCLEOTIDE SEQUENCE [LARGE SCALE GENOMIC DNA]</scope>
    <source>
        <strain evidence="8">DCEP-RM93F</strain>
        <strain evidence="7">DCEP-RM93M</strain>
    </source>
</reference>
<dbReference type="EMBL" id="KL363186">
    <property type="protein sequence ID" value="KFD57937.1"/>
    <property type="molecule type" value="Genomic_DNA"/>
</dbReference>
<dbReference type="OrthoDB" id="10360738at2759"/>
<evidence type="ECO:0000256" key="4">
    <source>
        <dbReference type="PROSITE-ProRule" id="PRU00267"/>
    </source>
</evidence>
<evidence type="ECO:0000313" key="7">
    <source>
        <dbReference type="EMBL" id="KFD57937.1"/>
    </source>
</evidence>
<feature type="DNA-binding region" description="HMG box" evidence="4">
    <location>
        <begin position="99"/>
        <end position="162"/>
    </location>
</feature>
<dbReference type="Gene3D" id="1.10.30.10">
    <property type="entry name" value="High mobility group box domain"/>
    <property type="match status" value="1"/>
</dbReference>
<dbReference type="GO" id="GO:0003677">
    <property type="term" value="F:DNA binding"/>
    <property type="evidence" value="ECO:0007669"/>
    <property type="project" value="UniProtKB-UniRule"/>
</dbReference>
<feature type="domain" description="HMG box" evidence="6">
    <location>
        <begin position="99"/>
        <end position="162"/>
    </location>
</feature>
<evidence type="ECO:0000256" key="5">
    <source>
        <dbReference type="SAM" id="MobiDB-lite"/>
    </source>
</evidence>
<dbReference type="SMART" id="SM00398">
    <property type="entry name" value="HMG"/>
    <property type="match status" value="1"/>
</dbReference>
<dbReference type="AlphaFoldDB" id="A0A085NN37"/>